<dbReference type="PRINTS" id="PR01359">
    <property type="entry name" value="INTRLEUKIN1B"/>
</dbReference>
<comment type="subcellular location">
    <subcellularLocation>
        <location evidence="2">Cytoplasm</location>
        <location evidence="2">Cytosol</location>
    </subcellularLocation>
    <subcellularLocation>
        <location evidence="1">Lysosome</location>
    </subcellularLocation>
    <subcellularLocation>
        <location evidence="3">Secreted</location>
        <location evidence="3">Extracellular exosome</location>
    </subcellularLocation>
</comment>
<dbReference type="EMBL" id="KC677723">
    <property type="protein sequence ID" value="AHG59336.1"/>
    <property type="molecule type" value="mRNA"/>
</dbReference>
<reference evidence="14" key="1">
    <citation type="submission" date="2013-02" db="EMBL/GenBank/DDBJ databases">
        <title>New insights on the evolution of the immune system in vertebrates: lessons from the transcriptomic analysis of the Indonesian coelacanth (Latimeria menadoensis).</title>
        <authorList>
            <person name="Buonocore F."/>
            <person name="Pallavicini A."/>
            <person name="Gerdol M."/>
            <person name="De Moro G."/>
            <person name="Fausto A.M."/>
            <person name="Forconi M."/>
            <person name="Canapa A."/>
            <person name="Barucca M."/>
            <person name="Biscotti M.A."/>
            <person name="Olmo E."/>
            <person name="Scapigliati G."/>
        </authorList>
    </citation>
    <scope>NUCLEOTIDE SEQUENCE</scope>
    <source>
        <tissue evidence="14">Liver and testis</tissue>
    </source>
</reference>
<dbReference type="PRINTS" id="PR01357">
    <property type="entry name" value="INTRLEUKN1AB"/>
</dbReference>
<feature type="domain" description="Interleukin-1 propeptide" evidence="13">
    <location>
        <begin position="17"/>
        <end position="112"/>
    </location>
</feature>
<dbReference type="GO" id="GO:0005829">
    <property type="term" value="C:cytosol"/>
    <property type="evidence" value="ECO:0007669"/>
    <property type="project" value="UniProtKB-SubCell"/>
</dbReference>
<evidence type="ECO:0000256" key="7">
    <source>
        <dbReference type="ARBA" id="ARBA00022525"/>
    </source>
</evidence>
<dbReference type="GO" id="GO:0051781">
    <property type="term" value="P:positive regulation of cell division"/>
    <property type="evidence" value="ECO:0007669"/>
    <property type="project" value="UniProtKB-KW"/>
</dbReference>
<accession>X2D2D9</accession>
<dbReference type="Gene3D" id="2.80.10.50">
    <property type="match status" value="1"/>
</dbReference>
<dbReference type="PRINTS" id="PR00264">
    <property type="entry name" value="INTERLEUKIN1"/>
</dbReference>
<dbReference type="CDD" id="cd23296">
    <property type="entry name" value="beta-trefoil_IL1B"/>
    <property type="match status" value="1"/>
</dbReference>
<keyword evidence="10" id="KW-0458">Lysosome</keyword>
<sequence>MMKVEPASPQYFRSSSYSSCHDLFYEPDCPKKAKGPMLCVKQPSCSESNFDCSSIFHLQEAQDPSPSMSFKQAVVLVVAVEKLKKQVQTPIHFISDEDLYDLFLNIFEPEPIECETVELLDQPEKRYIYRNQTIEYSIRDIDKKCFLLQKPLGSPRLTAVHLQGPDAKKEVKINMAFYMCPGNPTQEAVVLGIAGENLYLCCTGESPPVLTLETVDKNVLGSMSSSELQPFIFFKSNSGSTCRFESATFPSWYISTSLAENERVKVSQLGQTAFTEFNTSRS</sequence>
<evidence type="ECO:0000256" key="11">
    <source>
        <dbReference type="ARBA" id="ARBA00023246"/>
    </source>
</evidence>
<dbReference type="GO" id="GO:0006955">
    <property type="term" value="P:immune response"/>
    <property type="evidence" value="ECO:0007669"/>
    <property type="project" value="InterPro"/>
</dbReference>
<evidence type="ECO:0000256" key="1">
    <source>
        <dbReference type="ARBA" id="ARBA00004371"/>
    </source>
</evidence>
<dbReference type="InterPro" id="IPR003502">
    <property type="entry name" value="IL-1_propep"/>
</dbReference>
<keyword evidence="9 12" id="KW-0395">Inflammatory response</keyword>
<dbReference type="Pfam" id="PF02394">
    <property type="entry name" value="IL1_propep"/>
    <property type="match status" value="1"/>
</dbReference>
<dbReference type="InterPro" id="IPR000975">
    <property type="entry name" value="IL-1_fam"/>
</dbReference>
<protein>
    <recommendedName>
        <fullName evidence="12">Interleukin-1</fullName>
    </recommendedName>
</protein>
<evidence type="ECO:0000256" key="8">
    <source>
        <dbReference type="ARBA" id="ARBA00022620"/>
    </source>
</evidence>
<dbReference type="GO" id="GO:0005149">
    <property type="term" value="F:interleukin-1 receptor binding"/>
    <property type="evidence" value="ECO:0007669"/>
    <property type="project" value="UniProtKB-UniRule"/>
</dbReference>
<name>X2D2D9_LATME</name>
<dbReference type="SUPFAM" id="SSF50353">
    <property type="entry name" value="Cytokine"/>
    <property type="match status" value="1"/>
</dbReference>
<evidence type="ECO:0000256" key="6">
    <source>
        <dbReference type="ARBA" id="ARBA00022514"/>
    </source>
</evidence>
<keyword evidence="5" id="KW-0963">Cytoplasm</keyword>
<dbReference type="InterPro" id="IPR020877">
    <property type="entry name" value="IL-1_CS"/>
</dbReference>
<evidence type="ECO:0000256" key="2">
    <source>
        <dbReference type="ARBA" id="ARBA00004514"/>
    </source>
</evidence>
<evidence type="ECO:0000259" key="13">
    <source>
        <dbReference type="Pfam" id="PF02394"/>
    </source>
</evidence>
<evidence type="ECO:0000256" key="9">
    <source>
        <dbReference type="ARBA" id="ARBA00023198"/>
    </source>
</evidence>
<evidence type="ECO:0000256" key="12">
    <source>
        <dbReference type="RuleBase" id="RU003753"/>
    </source>
</evidence>
<dbReference type="GO" id="GO:0071222">
    <property type="term" value="P:cellular response to lipopolysaccharide"/>
    <property type="evidence" value="ECO:0007669"/>
    <property type="project" value="TreeGrafter"/>
</dbReference>
<dbReference type="GO" id="GO:0019221">
    <property type="term" value="P:cytokine-mediated signaling pathway"/>
    <property type="evidence" value="ECO:0007669"/>
    <property type="project" value="TreeGrafter"/>
</dbReference>
<proteinExistence type="evidence at transcript level"/>
<dbReference type="GO" id="GO:0001660">
    <property type="term" value="P:fever generation"/>
    <property type="evidence" value="ECO:0007669"/>
    <property type="project" value="UniProtKB-UniRule"/>
</dbReference>
<evidence type="ECO:0000256" key="10">
    <source>
        <dbReference type="ARBA" id="ARBA00023228"/>
    </source>
</evidence>
<dbReference type="SMART" id="SM00125">
    <property type="entry name" value="IL1"/>
    <property type="match status" value="1"/>
</dbReference>
<comment type="similarity">
    <text evidence="4 12">Belongs to the IL-1 family.</text>
</comment>
<dbReference type="GO" id="GO:0005764">
    <property type="term" value="C:lysosome"/>
    <property type="evidence" value="ECO:0007669"/>
    <property type="project" value="UniProtKB-SubCell"/>
</dbReference>
<evidence type="ECO:0000256" key="5">
    <source>
        <dbReference type="ARBA" id="ARBA00022490"/>
    </source>
</evidence>
<dbReference type="PROSITE" id="PS00253">
    <property type="entry name" value="INTERLEUKIN_1"/>
    <property type="match status" value="1"/>
</dbReference>
<dbReference type="GO" id="GO:0005125">
    <property type="term" value="F:cytokine activity"/>
    <property type="evidence" value="ECO:0007669"/>
    <property type="project" value="UniProtKB-UniRule"/>
</dbReference>
<evidence type="ECO:0000313" key="14">
    <source>
        <dbReference type="EMBL" id="AHG59336.1"/>
    </source>
</evidence>
<keyword evidence="6 12" id="KW-0202">Cytokine</keyword>
<dbReference type="PANTHER" id="PTHR10078:SF30">
    <property type="entry name" value="INTERLEUKIN-1 BETA"/>
    <property type="match status" value="1"/>
</dbReference>
<evidence type="ECO:0000256" key="4">
    <source>
        <dbReference type="ARBA" id="ARBA00010448"/>
    </source>
</evidence>
<evidence type="ECO:0000256" key="3">
    <source>
        <dbReference type="ARBA" id="ARBA00004550"/>
    </source>
</evidence>
<comment type="subunit">
    <text evidence="12">Monomer.</text>
</comment>
<keyword evidence="7 12" id="KW-0964">Secreted</keyword>
<dbReference type="PANTHER" id="PTHR10078">
    <property type="entry name" value="INTERLEUKIN-1 FAMILY MEMBER"/>
    <property type="match status" value="1"/>
</dbReference>
<dbReference type="InterPro" id="IPR008996">
    <property type="entry name" value="IL1/FGF"/>
</dbReference>
<organism evidence="14">
    <name type="scientific">Latimeria menadoensis</name>
    <name type="common">Indonesian coelacanth</name>
    <dbReference type="NCBI Taxonomy" id="106881"/>
    <lineage>
        <taxon>Eukaryota</taxon>
        <taxon>Metazoa</taxon>
        <taxon>Chordata</taxon>
        <taxon>Craniata</taxon>
        <taxon>Vertebrata</taxon>
        <taxon>Euteleostomi</taxon>
        <taxon>Coelacanthiformes</taxon>
        <taxon>Coelacanthidae</taxon>
        <taxon>Latimeria</taxon>
    </lineage>
</organism>
<dbReference type="Pfam" id="PF00340">
    <property type="entry name" value="IL1"/>
    <property type="match status" value="1"/>
</dbReference>
<dbReference type="GO" id="GO:0005615">
    <property type="term" value="C:extracellular space"/>
    <property type="evidence" value="ECO:0007669"/>
    <property type="project" value="UniProtKB-KW"/>
</dbReference>
<keyword evidence="8 12" id="KW-0666">Pyrogen</keyword>
<keyword evidence="11 12" id="KW-0497">Mitogen</keyword>
<dbReference type="GO" id="GO:0010628">
    <property type="term" value="P:positive regulation of gene expression"/>
    <property type="evidence" value="ECO:0007669"/>
    <property type="project" value="TreeGrafter"/>
</dbReference>
<dbReference type="AlphaFoldDB" id="X2D2D9"/>